<reference evidence="5 6" key="1">
    <citation type="submission" date="2024-09" db="EMBL/GenBank/DDBJ databases">
        <authorList>
            <person name="Sun Q."/>
            <person name="Mori K."/>
        </authorList>
    </citation>
    <scope>NUCLEOTIDE SEQUENCE [LARGE SCALE GENOMIC DNA]</scope>
    <source>
        <strain evidence="5 6">CECT 8286</strain>
    </source>
</reference>
<proteinExistence type="predicted"/>
<dbReference type="PANTHER" id="PTHR30404">
    <property type="entry name" value="N-ACETYLMURAMOYL-L-ALANINE AMIDASE"/>
    <property type="match status" value="1"/>
</dbReference>
<dbReference type="RefSeq" id="WP_382382268.1">
    <property type="nucleotide sequence ID" value="NZ_JBHMEZ010000009.1"/>
</dbReference>
<dbReference type="Proteomes" id="UP001589605">
    <property type="component" value="Unassembled WGS sequence"/>
</dbReference>
<evidence type="ECO:0000256" key="3">
    <source>
        <dbReference type="ARBA" id="ARBA00022801"/>
    </source>
</evidence>
<dbReference type="PANTHER" id="PTHR30404:SF0">
    <property type="entry name" value="N-ACETYLMURAMOYL-L-ALANINE AMIDASE AMIC"/>
    <property type="match status" value="1"/>
</dbReference>
<dbReference type="Gene3D" id="3.40.630.40">
    <property type="entry name" value="Zn-dependent exopeptidases"/>
    <property type="match status" value="1"/>
</dbReference>
<dbReference type="CDD" id="cd02696">
    <property type="entry name" value="MurNAc-LAA"/>
    <property type="match status" value="1"/>
</dbReference>
<dbReference type="EC" id="3.5.1.28" evidence="2"/>
<evidence type="ECO:0000313" key="6">
    <source>
        <dbReference type="Proteomes" id="UP001589605"/>
    </source>
</evidence>
<keyword evidence="3" id="KW-0378">Hydrolase</keyword>
<evidence type="ECO:0000256" key="1">
    <source>
        <dbReference type="ARBA" id="ARBA00001561"/>
    </source>
</evidence>
<feature type="domain" description="MurNAc-LAA" evidence="4">
    <location>
        <begin position="76"/>
        <end position="192"/>
    </location>
</feature>
<comment type="catalytic activity">
    <reaction evidence="1">
        <text>Hydrolyzes the link between N-acetylmuramoyl residues and L-amino acid residues in certain cell-wall glycopeptides.</text>
        <dbReference type="EC" id="3.5.1.28"/>
    </reaction>
</comment>
<protein>
    <recommendedName>
        <fullName evidence="2">N-acetylmuramoyl-L-alanine amidase</fullName>
        <ecNumber evidence="2">3.5.1.28</ecNumber>
    </recommendedName>
</protein>
<gene>
    <name evidence="5" type="ORF">ACFFVB_08325</name>
</gene>
<dbReference type="Pfam" id="PF01520">
    <property type="entry name" value="Amidase_3"/>
    <property type="match status" value="1"/>
</dbReference>
<dbReference type="SMART" id="SM00646">
    <property type="entry name" value="Ami_3"/>
    <property type="match status" value="1"/>
</dbReference>
<keyword evidence="6" id="KW-1185">Reference proteome</keyword>
<dbReference type="SUPFAM" id="SSF53187">
    <property type="entry name" value="Zn-dependent exopeptidases"/>
    <property type="match status" value="1"/>
</dbReference>
<evidence type="ECO:0000256" key="2">
    <source>
        <dbReference type="ARBA" id="ARBA00011901"/>
    </source>
</evidence>
<accession>A0ABV5F0W8</accession>
<dbReference type="EMBL" id="JBHMEZ010000009">
    <property type="protein sequence ID" value="MFB9053086.1"/>
    <property type="molecule type" value="Genomic_DNA"/>
</dbReference>
<sequence length="194" mass="21931">MCICFGQDIHVQKRIIIDVGHGGKDSGAVARNGTQEKDIVLDVAKEILRLNSGLDQPNLIFLTRYKDSLISLSDRSRLAKSLQVDLFLSLHCNHAKNYRARGVEVFAYRCPSKYSKTAVWMAYQLQSQFKKQLGFESRGVKFANFQVLRDTTKQCPGLLLELGFLSNPDENSFLSSKENATRIALIILKILETY</sequence>
<organism evidence="5 6">
    <name type="scientific">Formosa undariae</name>
    <dbReference type="NCBI Taxonomy" id="1325436"/>
    <lineage>
        <taxon>Bacteria</taxon>
        <taxon>Pseudomonadati</taxon>
        <taxon>Bacteroidota</taxon>
        <taxon>Flavobacteriia</taxon>
        <taxon>Flavobacteriales</taxon>
        <taxon>Flavobacteriaceae</taxon>
        <taxon>Formosa</taxon>
    </lineage>
</organism>
<evidence type="ECO:0000259" key="4">
    <source>
        <dbReference type="SMART" id="SM00646"/>
    </source>
</evidence>
<dbReference type="InterPro" id="IPR050695">
    <property type="entry name" value="N-acetylmuramoyl_amidase_3"/>
</dbReference>
<comment type="caution">
    <text evidence="5">The sequence shown here is derived from an EMBL/GenBank/DDBJ whole genome shotgun (WGS) entry which is preliminary data.</text>
</comment>
<name>A0ABV5F0W8_9FLAO</name>
<evidence type="ECO:0000313" key="5">
    <source>
        <dbReference type="EMBL" id="MFB9053086.1"/>
    </source>
</evidence>
<dbReference type="InterPro" id="IPR002508">
    <property type="entry name" value="MurNAc-LAA_cat"/>
</dbReference>